<comment type="subcellular location">
    <subcellularLocation>
        <location evidence="1">Cell inner membrane</location>
        <topology evidence="1">Single-pass membrane protein</topology>
        <orientation evidence="1">Periplasmic side</orientation>
    </subcellularLocation>
</comment>
<feature type="domain" description="TonB C-terminal" evidence="12">
    <location>
        <begin position="211"/>
        <end position="307"/>
    </location>
</feature>
<reference evidence="13 14" key="1">
    <citation type="submission" date="2018-04" db="EMBL/GenBank/DDBJ databases">
        <title>Complete genome sequence of Hydrogenophilus thermoluteolus TH-1.</title>
        <authorList>
            <person name="Arai H."/>
        </authorList>
    </citation>
    <scope>NUCLEOTIDE SEQUENCE [LARGE SCALE GENOMIC DNA]</scope>
    <source>
        <strain evidence="13 14">TH-1</strain>
    </source>
</reference>
<dbReference type="Pfam" id="PF03544">
    <property type="entry name" value="TonB_C"/>
    <property type="match status" value="1"/>
</dbReference>
<evidence type="ECO:0000259" key="12">
    <source>
        <dbReference type="PROSITE" id="PS52015"/>
    </source>
</evidence>
<dbReference type="Proteomes" id="UP000262004">
    <property type="component" value="Chromosome"/>
</dbReference>
<accession>A0A2Z6E0B0</accession>
<sequence length="309" mass="33658">MSDARPPTLVRFLLISVVAHALLFSLTFVAPPPQPAVRHDDSLQVVLVNARTQHAPETAKRFAQVDLDGGGESSTPATPTAPLPPLPDAHAETTLVEQRAAPEAAKPTEVDHSTHSASSPTAPLSRPAPQPQPKPTPPKPPKRTDHAPAPTETGRAPHPTEPLRGIDLLNAAQTIAQLQAQIDRETKAIAERPRVRHVGASTRSHLYALYLEAWRQKVEQIGTLNYPSEAKGKIYGSLILQVAIDREGRLVDAKVVRSSGHKVLDDAALRIVRLAAPFARFPPEMAKETDILVITRRWTFTRNARFATQ</sequence>
<evidence type="ECO:0000256" key="2">
    <source>
        <dbReference type="ARBA" id="ARBA00006555"/>
    </source>
</evidence>
<evidence type="ECO:0000256" key="7">
    <source>
        <dbReference type="ARBA" id="ARBA00022927"/>
    </source>
</evidence>
<evidence type="ECO:0000256" key="6">
    <source>
        <dbReference type="ARBA" id="ARBA00022692"/>
    </source>
</evidence>
<evidence type="ECO:0000256" key="9">
    <source>
        <dbReference type="ARBA" id="ARBA00023136"/>
    </source>
</evidence>
<proteinExistence type="inferred from homology"/>
<evidence type="ECO:0000256" key="3">
    <source>
        <dbReference type="ARBA" id="ARBA00022448"/>
    </source>
</evidence>
<organism evidence="13 14">
    <name type="scientific">Hydrogenophilus thermoluteolus</name>
    <name type="common">Pseudomonas hydrogenothermophila</name>
    <dbReference type="NCBI Taxonomy" id="297"/>
    <lineage>
        <taxon>Bacteria</taxon>
        <taxon>Pseudomonadati</taxon>
        <taxon>Pseudomonadota</taxon>
        <taxon>Hydrogenophilia</taxon>
        <taxon>Hydrogenophilales</taxon>
        <taxon>Hydrogenophilaceae</taxon>
        <taxon>Hydrogenophilus</taxon>
    </lineage>
</organism>
<dbReference type="PANTHER" id="PTHR33446:SF11">
    <property type="entry name" value="TONB3"/>
    <property type="match status" value="1"/>
</dbReference>
<dbReference type="RefSeq" id="WP_119335727.1">
    <property type="nucleotide sequence ID" value="NZ_AP018558.1"/>
</dbReference>
<dbReference type="InterPro" id="IPR051045">
    <property type="entry name" value="TonB-dependent_transducer"/>
</dbReference>
<dbReference type="KEGG" id="htl:HPTL_1800"/>
<keyword evidence="9 11" id="KW-0472">Membrane</keyword>
<gene>
    <name evidence="13" type="ORF">HPTL_1800</name>
</gene>
<dbReference type="InterPro" id="IPR006260">
    <property type="entry name" value="TonB/TolA_C"/>
</dbReference>
<feature type="transmembrane region" description="Helical" evidence="11">
    <location>
        <begin position="12"/>
        <end position="30"/>
    </location>
</feature>
<evidence type="ECO:0000256" key="8">
    <source>
        <dbReference type="ARBA" id="ARBA00022989"/>
    </source>
</evidence>
<evidence type="ECO:0000256" key="4">
    <source>
        <dbReference type="ARBA" id="ARBA00022475"/>
    </source>
</evidence>
<evidence type="ECO:0000313" key="14">
    <source>
        <dbReference type="Proteomes" id="UP000262004"/>
    </source>
</evidence>
<dbReference type="GO" id="GO:0015031">
    <property type="term" value="P:protein transport"/>
    <property type="evidence" value="ECO:0007669"/>
    <property type="project" value="UniProtKB-KW"/>
</dbReference>
<dbReference type="GO" id="GO:0098797">
    <property type="term" value="C:plasma membrane protein complex"/>
    <property type="evidence" value="ECO:0007669"/>
    <property type="project" value="TreeGrafter"/>
</dbReference>
<dbReference type="EMBL" id="AP018558">
    <property type="protein sequence ID" value="BBD78058.1"/>
    <property type="molecule type" value="Genomic_DNA"/>
</dbReference>
<feature type="region of interest" description="Disordered" evidence="10">
    <location>
        <begin position="66"/>
        <end position="161"/>
    </location>
</feature>
<dbReference type="NCBIfam" id="TIGR01352">
    <property type="entry name" value="tonB_Cterm"/>
    <property type="match status" value="1"/>
</dbReference>
<keyword evidence="8 11" id="KW-1133">Transmembrane helix</keyword>
<name>A0A2Z6E0B0_HYDTE</name>
<dbReference type="AlphaFoldDB" id="A0A2Z6E0B0"/>
<dbReference type="Gene3D" id="3.30.1150.10">
    <property type="match status" value="1"/>
</dbReference>
<evidence type="ECO:0000256" key="11">
    <source>
        <dbReference type="SAM" id="Phobius"/>
    </source>
</evidence>
<feature type="compositionally biased region" description="Pro residues" evidence="10">
    <location>
        <begin position="126"/>
        <end position="139"/>
    </location>
</feature>
<dbReference type="OrthoDB" id="9803361at2"/>
<dbReference type="SUPFAM" id="SSF74653">
    <property type="entry name" value="TolA/TonB C-terminal domain"/>
    <property type="match status" value="1"/>
</dbReference>
<keyword evidence="5" id="KW-0997">Cell inner membrane</keyword>
<keyword evidence="3" id="KW-0813">Transport</keyword>
<protein>
    <submittedName>
        <fullName evidence="13">Energy transducer TonB</fullName>
    </submittedName>
</protein>
<keyword evidence="6 11" id="KW-0812">Transmembrane</keyword>
<dbReference type="PANTHER" id="PTHR33446">
    <property type="entry name" value="PROTEIN TONB-RELATED"/>
    <property type="match status" value="1"/>
</dbReference>
<evidence type="ECO:0000256" key="1">
    <source>
        <dbReference type="ARBA" id="ARBA00004383"/>
    </source>
</evidence>
<evidence type="ECO:0000256" key="5">
    <source>
        <dbReference type="ARBA" id="ARBA00022519"/>
    </source>
</evidence>
<comment type="similarity">
    <text evidence="2">Belongs to the TonB family.</text>
</comment>
<dbReference type="InterPro" id="IPR037682">
    <property type="entry name" value="TonB_C"/>
</dbReference>
<evidence type="ECO:0000256" key="10">
    <source>
        <dbReference type="SAM" id="MobiDB-lite"/>
    </source>
</evidence>
<keyword evidence="4" id="KW-1003">Cell membrane</keyword>
<keyword evidence="7" id="KW-0653">Protein transport</keyword>
<keyword evidence="14" id="KW-1185">Reference proteome</keyword>
<dbReference type="PROSITE" id="PS52015">
    <property type="entry name" value="TONB_CTD"/>
    <property type="match status" value="1"/>
</dbReference>
<evidence type="ECO:0000313" key="13">
    <source>
        <dbReference type="EMBL" id="BBD78058.1"/>
    </source>
</evidence>
<dbReference type="GO" id="GO:0031992">
    <property type="term" value="F:energy transducer activity"/>
    <property type="evidence" value="ECO:0007669"/>
    <property type="project" value="TreeGrafter"/>
</dbReference>
<dbReference type="GO" id="GO:0055085">
    <property type="term" value="P:transmembrane transport"/>
    <property type="evidence" value="ECO:0007669"/>
    <property type="project" value="InterPro"/>
</dbReference>